<evidence type="ECO:0000256" key="1">
    <source>
        <dbReference type="SAM" id="MobiDB-lite"/>
    </source>
</evidence>
<comment type="caution">
    <text evidence="2">The sequence shown here is derived from an EMBL/GenBank/DDBJ whole genome shotgun (WGS) entry which is preliminary data.</text>
</comment>
<protein>
    <submittedName>
        <fullName evidence="2">Uncharacterized protein</fullName>
    </submittedName>
</protein>
<feature type="compositionally biased region" description="Basic and acidic residues" evidence="1">
    <location>
        <begin position="37"/>
        <end position="49"/>
    </location>
</feature>
<sequence length="49" mass="5189">MSLGGATWPVSLQRHDGGAKSTLVGRQRRRRGSAAPEAKKGCGCDHGRQ</sequence>
<evidence type="ECO:0000313" key="2">
    <source>
        <dbReference type="EMBL" id="EFS92986.1"/>
    </source>
</evidence>
<keyword evidence="3" id="KW-1185">Reference proteome</keyword>
<evidence type="ECO:0000313" key="3">
    <source>
        <dbReference type="Proteomes" id="UP000003179"/>
    </source>
</evidence>
<gene>
    <name evidence="2" type="ORF">HMPREF9607_00837</name>
</gene>
<proteinExistence type="predicted"/>
<feature type="region of interest" description="Disordered" evidence="1">
    <location>
        <begin position="1"/>
        <end position="49"/>
    </location>
</feature>
<name>A0ABP2K7U7_9ACTN</name>
<organism evidence="2 3">
    <name type="scientific">Cutibacterium modestum HL044PA1</name>
    <dbReference type="NCBI Taxonomy" id="765109"/>
    <lineage>
        <taxon>Bacteria</taxon>
        <taxon>Bacillati</taxon>
        <taxon>Actinomycetota</taxon>
        <taxon>Actinomycetes</taxon>
        <taxon>Propionibacteriales</taxon>
        <taxon>Propionibacteriaceae</taxon>
        <taxon>Cutibacterium</taxon>
        <taxon>Cutibacterium modestum</taxon>
    </lineage>
</organism>
<dbReference type="EMBL" id="ADZU01000015">
    <property type="protein sequence ID" value="EFS92986.1"/>
    <property type="molecule type" value="Genomic_DNA"/>
</dbReference>
<dbReference type="Proteomes" id="UP000003179">
    <property type="component" value="Unassembled WGS sequence"/>
</dbReference>
<accession>A0ABP2K7U7</accession>
<reference evidence="2" key="1">
    <citation type="submission" date="2010-08" db="EMBL/GenBank/DDBJ databases">
        <authorList>
            <person name="Weinstock G."/>
            <person name="Sodergren E."/>
            <person name="Clifton S."/>
            <person name="Fulton L."/>
            <person name="Fulton B."/>
            <person name="Courtney L."/>
            <person name="Fronick C."/>
            <person name="Harrison M."/>
            <person name="Strong C."/>
            <person name="Farmer C."/>
            <person name="Delahaunty K."/>
            <person name="Markovic C."/>
            <person name="Hall O."/>
            <person name="Minx P."/>
            <person name="Tomlinson C."/>
            <person name="Mitreva M."/>
            <person name="Hou S."/>
            <person name="Chen J."/>
            <person name="Wollam A."/>
            <person name="Pepin K.H."/>
            <person name="Johnson M."/>
            <person name="Bhonagiri V."/>
            <person name="Zhang X."/>
            <person name="Suruliraj S."/>
            <person name="Warren W."/>
            <person name="Chinwalla A."/>
            <person name="Mardis E.R."/>
            <person name="Wilson R.K."/>
        </authorList>
    </citation>
    <scope>NUCLEOTIDE SEQUENCE [LARGE SCALE GENOMIC DNA]</scope>
    <source>
        <strain evidence="2">HL044PA1</strain>
    </source>
</reference>